<accession>A0ABP8JWT2</accession>
<evidence type="ECO:0000313" key="1">
    <source>
        <dbReference type="EMBL" id="GAA4397322.1"/>
    </source>
</evidence>
<comment type="caution">
    <text evidence="1">The sequence shown here is derived from an EMBL/GenBank/DDBJ whole genome shotgun (WGS) entry which is preliminary data.</text>
</comment>
<proteinExistence type="predicted"/>
<dbReference type="RefSeq" id="WP_345263927.1">
    <property type="nucleotide sequence ID" value="NZ_BAABHB010000001.1"/>
</dbReference>
<protein>
    <submittedName>
        <fullName evidence="1">Uncharacterized protein</fullName>
    </submittedName>
</protein>
<gene>
    <name evidence="1" type="ORF">GCM10023187_06620</name>
</gene>
<evidence type="ECO:0000313" key="2">
    <source>
        <dbReference type="Proteomes" id="UP001500936"/>
    </source>
</evidence>
<name>A0ABP8JWT2_9BACT</name>
<dbReference type="EMBL" id="BAABHB010000001">
    <property type="protein sequence ID" value="GAA4397322.1"/>
    <property type="molecule type" value="Genomic_DNA"/>
</dbReference>
<organism evidence="1 2">
    <name type="scientific">Nibrella viscosa</name>
    <dbReference type="NCBI Taxonomy" id="1084524"/>
    <lineage>
        <taxon>Bacteria</taxon>
        <taxon>Pseudomonadati</taxon>
        <taxon>Bacteroidota</taxon>
        <taxon>Cytophagia</taxon>
        <taxon>Cytophagales</taxon>
        <taxon>Spirosomataceae</taxon>
        <taxon>Nibrella</taxon>
    </lineage>
</organism>
<dbReference type="Proteomes" id="UP001500936">
    <property type="component" value="Unassembled WGS sequence"/>
</dbReference>
<reference evidence="2" key="1">
    <citation type="journal article" date="2019" name="Int. J. Syst. Evol. Microbiol.">
        <title>The Global Catalogue of Microorganisms (GCM) 10K type strain sequencing project: providing services to taxonomists for standard genome sequencing and annotation.</title>
        <authorList>
            <consortium name="The Broad Institute Genomics Platform"/>
            <consortium name="The Broad Institute Genome Sequencing Center for Infectious Disease"/>
            <person name="Wu L."/>
            <person name="Ma J."/>
        </authorList>
    </citation>
    <scope>NUCLEOTIDE SEQUENCE [LARGE SCALE GENOMIC DNA]</scope>
    <source>
        <strain evidence="2">JCM 17925</strain>
    </source>
</reference>
<keyword evidence="2" id="KW-1185">Reference proteome</keyword>
<sequence>MNNLQTIQTRLQIGDIAAYWGAKCRYEKLNLIDSDWVERKVDTIVLDDLHLLGPERIQHFKLLLRKFSSLTYDECVKLFQLAFAKEPGNLEIVVNRNLGNISLRDLDKTGYVLAMWDHGKMFAFNGKPDKEGDNAISFNADAVLHYLQRIGVYMSCTIDRDLVELIDNEH</sequence>